<feature type="compositionally biased region" description="Acidic residues" evidence="6">
    <location>
        <begin position="863"/>
        <end position="873"/>
    </location>
</feature>
<evidence type="ECO:0000313" key="8">
    <source>
        <dbReference type="EMBL" id="RMY01810.1"/>
    </source>
</evidence>
<dbReference type="Proteomes" id="UP000271337">
    <property type="component" value="Unassembled WGS sequence"/>
</dbReference>
<evidence type="ECO:0000259" key="7">
    <source>
        <dbReference type="PROSITE" id="PS50011"/>
    </source>
</evidence>
<feature type="compositionally biased region" description="Basic and acidic residues" evidence="6">
    <location>
        <begin position="875"/>
        <end position="900"/>
    </location>
</feature>
<dbReference type="OrthoDB" id="310217at2759"/>
<evidence type="ECO:0000313" key="10">
    <source>
        <dbReference type="Proteomes" id="UP000271337"/>
    </source>
</evidence>
<dbReference type="GO" id="GO:0004674">
    <property type="term" value="F:protein serine/threonine kinase activity"/>
    <property type="evidence" value="ECO:0007669"/>
    <property type="project" value="UniProtKB-EC"/>
</dbReference>
<dbReference type="Gene3D" id="1.10.510.10">
    <property type="entry name" value="Transferase(Phosphotransferase) domain 1"/>
    <property type="match status" value="1"/>
</dbReference>
<feature type="domain" description="Protein kinase" evidence="7">
    <location>
        <begin position="199"/>
        <end position="555"/>
    </location>
</feature>
<evidence type="ECO:0000256" key="6">
    <source>
        <dbReference type="SAM" id="MobiDB-lite"/>
    </source>
</evidence>
<dbReference type="EMBL" id="QWIL01001567">
    <property type="protein sequence ID" value="RMY01810.1"/>
    <property type="molecule type" value="Genomic_DNA"/>
</dbReference>
<dbReference type="EC" id="2.7.11.1" evidence="1"/>
<feature type="compositionally biased region" description="Low complexity" evidence="6">
    <location>
        <begin position="756"/>
        <end position="775"/>
    </location>
</feature>
<accession>A0A3M6YFH0</accession>
<feature type="compositionally biased region" description="Low complexity" evidence="6">
    <location>
        <begin position="845"/>
        <end position="855"/>
    </location>
</feature>
<feature type="compositionally biased region" description="Basic and acidic residues" evidence="6">
    <location>
        <begin position="727"/>
        <end position="744"/>
    </location>
</feature>
<dbReference type="AlphaFoldDB" id="A0A3M6YFH0"/>
<feature type="compositionally biased region" description="Acidic residues" evidence="6">
    <location>
        <begin position="901"/>
        <end position="913"/>
    </location>
</feature>
<evidence type="ECO:0000256" key="1">
    <source>
        <dbReference type="ARBA" id="ARBA00012513"/>
    </source>
</evidence>
<gene>
    <name evidence="9" type="ORF">D0866_09727</name>
    <name evidence="8" type="ORF">D0867_11268</name>
</gene>
<reference evidence="10 11" key="1">
    <citation type="journal article" date="2018" name="BMC Genomics">
        <title>Genomic evidence for intraspecific hybridization in a clonal and extremely halotolerant yeast.</title>
        <authorList>
            <person name="Gostincar C."/>
            <person name="Stajich J.E."/>
            <person name="Zupancic J."/>
            <person name="Zalar P."/>
            <person name="Gunde-Cimerman N."/>
        </authorList>
    </citation>
    <scope>NUCLEOTIDE SEQUENCE [LARGE SCALE GENOMIC DNA]</scope>
    <source>
        <strain evidence="9 11">EXF-6651</strain>
        <strain evidence="8 10">EXF-6669</strain>
    </source>
</reference>
<feature type="compositionally biased region" description="Pro residues" evidence="6">
    <location>
        <begin position="695"/>
        <end position="705"/>
    </location>
</feature>
<dbReference type="InterPro" id="IPR011009">
    <property type="entry name" value="Kinase-like_dom_sf"/>
</dbReference>
<dbReference type="PROSITE" id="PS00108">
    <property type="entry name" value="PROTEIN_KINASE_ST"/>
    <property type="match status" value="1"/>
</dbReference>
<feature type="compositionally biased region" description="Pro residues" evidence="6">
    <location>
        <begin position="812"/>
        <end position="823"/>
    </location>
</feature>
<dbReference type="GO" id="GO:0005524">
    <property type="term" value="F:ATP binding"/>
    <property type="evidence" value="ECO:0007669"/>
    <property type="project" value="UniProtKB-KW"/>
</dbReference>
<dbReference type="PROSITE" id="PS50011">
    <property type="entry name" value="PROTEIN_KINASE_DOM"/>
    <property type="match status" value="1"/>
</dbReference>
<dbReference type="InterPro" id="IPR000719">
    <property type="entry name" value="Prot_kinase_dom"/>
</dbReference>
<dbReference type="PANTHER" id="PTHR43671:SF13">
    <property type="entry name" value="SERINE_THREONINE-PROTEIN KINASE NEK2"/>
    <property type="match status" value="1"/>
</dbReference>
<dbReference type="PANTHER" id="PTHR43671">
    <property type="entry name" value="SERINE/THREONINE-PROTEIN KINASE NEK"/>
    <property type="match status" value="1"/>
</dbReference>
<evidence type="ECO:0000256" key="3">
    <source>
        <dbReference type="ARBA" id="ARBA00022741"/>
    </source>
</evidence>
<dbReference type="InterPro" id="IPR050660">
    <property type="entry name" value="NEK_Ser/Thr_kinase"/>
</dbReference>
<keyword evidence="2" id="KW-0808">Transferase</keyword>
<protein>
    <recommendedName>
        <fullName evidence="1">non-specific serine/threonine protein kinase</fullName>
        <ecNumber evidence="1">2.7.11.1</ecNumber>
    </recommendedName>
</protein>
<proteinExistence type="predicted"/>
<evidence type="ECO:0000256" key="4">
    <source>
        <dbReference type="ARBA" id="ARBA00022777"/>
    </source>
</evidence>
<comment type="caution">
    <text evidence="8">The sequence shown here is derived from an EMBL/GenBank/DDBJ whole genome shotgun (WGS) entry which is preliminary data.</text>
</comment>
<feature type="compositionally biased region" description="Pro residues" evidence="6">
    <location>
        <begin position="786"/>
        <end position="795"/>
    </location>
</feature>
<feature type="compositionally biased region" description="Basic residues" evidence="6">
    <location>
        <begin position="918"/>
        <end position="927"/>
    </location>
</feature>
<evidence type="ECO:0000313" key="11">
    <source>
        <dbReference type="Proteomes" id="UP000276864"/>
    </source>
</evidence>
<keyword evidence="4" id="KW-0418">Kinase</keyword>
<evidence type="ECO:0000313" key="9">
    <source>
        <dbReference type="EMBL" id="RMY28016.1"/>
    </source>
</evidence>
<evidence type="ECO:0000256" key="5">
    <source>
        <dbReference type="ARBA" id="ARBA00022840"/>
    </source>
</evidence>
<keyword evidence="5" id="KW-0067">ATP-binding</keyword>
<dbReference type="SUPFAM" id="SSF56112">
    <property type="entry name" value="Protein kinase-like (PK-like)"/>
    <property type="match status" value="1"/>
</dbReference>
<dbReference type="InterPro" id="IPR008271">
    <property type="entry name" value="Ser/Thr_kinase_AS"/>
</dbReference>
<evidence type="ECO:0000256" key="2">
    <source>
        <dbReference type="ARBA" id="ARBA00022679"/>
    </source>
</evidence>
<name>A0A3M6YFH0_HORWE</name>
<feature type="region of interest" description="Disordered" evidence="6">
    <location>
        <begin position="591"/>
        <end position="927"/>
    </location>
</feature>
<dbReference type="EMBL" id="QWIM01001164">
    <property type="protein sequence ID" value="RMY28016.1"/>
    <property type="molecule type" value="Genomic_DNA"/>
</dbReference>
<dbReference type="Proteomes" id="UP000276864">
    <property type="component" value="Unassembled WGS sequence"/>
</dbReference>
<feature type="compositionally biased region" description="Basic and acidic residues" evidence="6">
    <location>
        <begin position="650"/>
        <end position="666"/>
    </location>
</feature>
<sequence length="927" mass="103408">MADAALRAWIVVEVGLRREKGLVREIDVQNALAQILRDVVWPTLSDEFKAKIQEHQETYSKAKGTRGAVRERCTRLKKDLDKEAGGTEDYDFSVEDEGDRYDKEGNVKVTLTGVAMADLRDLLERHVEDLHPPDERIVGNMGWSARQLNDMYEEETKLQDADKDELNNVLLPQIEFREQKAAEKRLEAMRQDLRVSKRWIGGWELGAGSFGSAAVWVKQDSQGRIIDRIAVKDTILAADFLWDHNSDQWALDPSEPKDKRYREDEQLSKAPTEAVALLRLRSRVGAPECIVRIRNWRLQSEKRMYRLLMEFCPYGDLADLALSSSYTRARHRLNKQGSGGGSLPPWIPEPFIWSVFESLATAGLLMEKGELDAHPGEPYWWEEIIHRDFKLPNIFLGENLESRYRGYPSTKLGDFGLSLILRKDDNRPNNRFSWVGTRGARPPEQAHTYYARPSAATNVWGIGIIIWSLISLEEADESLDWDDEVLLKRIGTKGPRSDAVMARKKVPEINRNAEQFYSKELVGLMRECLQFDPNMRINILRLRRRIMKHAQDARLTNGLRSAEKDNDGFRRDISFKASKWPLNGLARDTGDFPKGFGGMHELPVPSSDGDSSDDDDLGGPRGAEIRVRGSQTAAQGTQERHQNQAVAGEEGGRRIADERAEEEKVNNNDGTQANQQPEGIAPRPPRRIKLLGPRAPEPPPPPPGLRPRLPGDRRPRAADPPPPPPDIRPRLPDGRGGHGAHHDAPAAAAPPPPPAASTTALAIAALDALAAQQQQRRNENENEDAAPPPPPPPRPTSAAQQPPHEDENEDAAPPPPPLPPRPPRAGNRGRKAAATAAPRKEKGWAAGITRAAGKAAPPPQQQPEDEEEGEGEAEAAPREGGGKGKGRVDTRGAGKRKRDEAEAEAEEEEEEVVEEPRRGRRGRRRRK</sequence>
<organism evidence="8 10">
    <name type="scientific">Hortaea werneckii</name>
    <name type="common">Black yeast</name>
    <name type="synonym">Cladosporium werneckii</name>
    <dbReference type="NCBI Taxonomy" id="91943"/>
    <lineage>
        <taxon>Eukaryota</taxon>
        <taxon>Fungi</taxon>
        <taxon>Dikarya</taxon>
        <taxon>Ascomycota</taxon>
        <taxon>Pezizomycotina</taxon>
        <taxon>Dothideomycetes</taxon>
        <taxon>Dothideomycetidae</taxon>
        <taxon>Mycosphaerellales</taxon>
        <taxon>Teratosphaeriaceae</taxon>
        <taxon>Hortaea</taxon>
    </lineage>
</organism>
<dbReference type="Pfam" id="PF00069">
    <property type="entry name" value="Pkinase"/>
    <property type="match status" value="1"/>
</dbReference>
<keyword evidence="3" id="KW-0547">Nucleotide-binding</keyword>
<feature type="compositionally biased region" description="Polar residues" evidence="6">
    <location>
        <begin position="667"/>
        <end position="677"/>
    </location>
</feature>